<proteinExistence type="predicted"/>
<organism evidence="2 3">
    <name type="scientific">Mycolicibacterium litorale</name>
    <dbReference type="NCBI Taxonomy" id="758802"/>
    <lineage>
        <taxon>Bacteria</taxon>
        <taxon>Bacillati</taxon>
        <taxon>Actinomycetota</taxon>
        <taxon>Actinomycetes</taxon>
        <taxon>Mycobacteriales</taxon>
        <taxon>Mycobacteriaceae</taxon>
        <taxon>Mycolicibacterium</taxon>
    </lineage>
</organism>
<protein>
    <recommendedName>
        <fullName evidence="1">ARB-07466-like C-terminal domain-containing protein</fullName>
    </recommendedName>
</protein>
<dbReference type="AlphaFoldDB" id="A0AAD1IRC4"/>
<reference evidence="2 3" key="1">
    <citation type="journal article" date="2019" name="Emerg. Microbes Infect.">
        <title>Comprehensive subspecies identification of 175 nontuberculous mycobacteria species based on 7547 genomic profiles.</title>
        <authorList>
            <person name="Matsumoto Y."/>
            <person name="Kinjo T."/>
            <person name="Motooka D."/>
            <person name="Nabeya D."/>
            <person name="Jung N."/>
            <person name="Uechi K."/>
            <person name="Horii T."/>
            <person name="Iida T."/>
            <person name="Fujita J."/>
            <person name="Nakamura S."/>
        </authorList>
    </citation>
    <scope>NUCLEOTIDE SEQUENCE [LARGE SCALE GENOMIC DNA]</scope>
    <source>
        <strain evidence="2 3">JCM 17423</strain>
    </source>
</reference>
<name>A0AAD1IRC4_9MYCO</name>
<dbReference type="EMBL" id="AP022586">
    <property type="protein sequence ID" value="BBY18127.1"/>
    <property type="molecule type" value="Genomic_DNA"/>
</dbReference>
<accession>A0AAD1IRC4</accession>
<keyword evidence="3" id="KW-1185">Reference proteome</keyword>
<evidence type="ECO:0000313" key="3">
    <source>
        <dbReference type="Proteomes" id="UP000466607"/>
    </source>
</evidence>
<dbReference type="Pfam" id="PF26571">
    <property type="entry name" value="VldE"/>
    <property type="match status" value="1"/>
</dbReference>
<dbReference type="InterPro" id="IPR058593">
    <property type="entry name" value="ARB_07466-like_C"/>
</dbReference>
<evidence type="ECO:0000313" key="2">
    <source>
        <dbReference type="EMBL" id="BBY18127.1"/>
    </source>
</evidence>
<sequence length="203" mass="21203">MLAAPAAMVIAAGADVHREAEPVAAPAPVPPPLPDAPDYKLEVVASGPAAGPADLKVAPGQMASVSNWRVADRAVRQALPVGVASERGLQVKTILVARSVSAVFPEIRQIGGVRADALRWHPDGLAVDVMIPNPSSAEGIALGNQIVAYVIKNAERFGMQDAIWRGVYYTPNGPRGSGNGHFDHVHITTTGGGYPTGSETYFR</sequence>
<feature type="domain" description="ARB-07466-like C-terminal" evidence="1">
    <location>
        <begin position="86"/>
        <end position="179"/>
    </location>
</feature>
<gene>
    <name evidence="2" type="ORF">MLIT_37190</name>
</gene>
<evidence type="ECO:0000259" key="1">
    <source>
        <dbReference type="Pfam" id="PF26571"/>
    </source>
</evidence>
<dbReference type="Proteomes" id="UP000466607">
    <property type="component" value="Chromosome"/>
</dbReference>